<dbReference type="Proteomes" id="UP001242995">
    <property type="component" value="Unassembled WGS sequence"/>
</dbReference>
<evidence type="ECO:0000313" key="3">
    <source>
        <dbReference type="Proteomes" id="UP001230951"/>
    </source>
</evidence>
<sequence length="162" mass="17751">MDQQTSQGPGPEQIAAEAFLALQLPRHLTLTGLVGFVAALRRRRIEIEATTILNGTSVCGLWLSTDTREIILHAVTDSALHRQQFVLHELGHMILRHDELGISSEYADSLFPNLDGELVSRALARSSFVDDLEAAAETLADLLAGAIRDSTMEPRSFEQVFG</sequence>
<proteinExistence type="predicted"/>
<evidence type="ECO:0008006" key="5">
    <source>
        <dbReference type="Google" id="ProtNLM"/>
    </source>
</evidence>
<reference evidence="1 3" key="1">
    <citation type="submission" date="2023-07" db="EMBL/GenBank/DDBJ databases">
        <title>Sorghum-associated microbial communities from plants grown in Nebraska, USA.</title>
        <authorList>
            <person name="Schachtman D."/>
        </authorList>
    </citation>
    <scope>NUCLEOTIDE SEQUENCE</scope>
    <source>
        <strain evidence="1">DS1006</strain>
        <strain evidence="2 3">DS1016</strain>
    </source>
</reference>
<dbReference type="Proteomes" id="UP001230951">
    <property type="component" value="Unassembled WGS sequence"/>
</dbReference>
<name>A0AAW8DE79_9MICC</name>
<evidence type="ECO:0000313" key="4">
    <source>
        <dbReference type="Proteomes" id="UP001242995"/>
    </source>
</evidence>
<dbReference type="EMBL" id="JAUSRG010000009">
    <property type="protein sequence ID" value="MDP9906083.1"/>
    <property type="molecule type" value="Genomic_DNA"/>
</dbReference>
<evidence type="ECO:0000313" key="2">
    <source>
        <dbReference type="EMBL" id="MDQ0181886.1"/>
    </source>
</evidence>
<keyword evidence="3" id="KW-1185">Reference proteome</keyword>
<dbReference type="AlphaFoldDB" id="A0AAW8DE79"/>
<gene>
    <name evidence="1" type="ORF">J2S90_003054</name>
    <name evidence="2" type="ORF">J2S93_003325</name>
</gene>
<organism evidence="1 4">
    <name type="scientific">Arthrobacter bambusae</name>
    <dbReference type="NCBI Taxonomy" id="1338426"/>
    <lineage>
        <taxon>Bacteria</taxon>
        <taxon>Bacillati</taxon>
        <taxon>Actinomycetota</taxon>
        <taxon>Actinomycetes</taxon>
        <taxon>Micrococcales</taxon>
        <taxon>Micrococcaceae</taxon>
        <taxon>Arthrobacter</taxon>
    </lineage>
</organism>
<dbReference type="EMBL" id="JAUSTF010000008">
    <property type="protein sequence ID" value="MDQ0181886.1"/>
    <property type="molecule type" value="Genomic_DNA"/>
</dbReference>
<comment type="caution">
    <text evidence="1">The sequence shown here is derived from an EMBL/GenBank/DDBJ whole genome shotgun (WGS) entry which is preliminary data.</text>
</comment>
<accession>A0AAW8DE79</accession>
<dbReference type="RefSeq" id="WP_306962423.1">
    <property type="nucleotide sequence ID" value="NZ_JAUSRG010000009.1"/>
</dbReference>
<protein>
    <recommendedName>
        <fullName evidence="5">IrrE N-terminal-like domain-containing protein</fullName>
    </recommendedName>
</protein>
<evidence type="ECO:0000313" key="1">
    <source>
        <dbReference type="EMBL" id="MDP9906083.1"/>
    </source>
</evidence>